<keyword evidence="3" id="KW-0479">Metal-binding</keyword>
<dbReference type="EMBL" id="JAUEPO010000005">
    <property type="protein sequence ID" value="KAK3320767.1"/>
    <property type="molecule type" value="Genomic_DNA"/>
</dbReference>
<feature type="compositionally biased region" description="Low complexity" evidence="9">
    <location>
        <begin position="663"/>
        <end position="682"/>
    </location>
</feature>
<evidence type="ECO:0008006" key="15">
    <source>
        <dbReference type="Google" id="ProtNLM"/>
    </source>
</evidence>
<evidence type="ECO:0000256" key="8">
    <source>
        <dbReference type="PIRSR" id="PIRSR628651-50"/>
    </source>
</evidence>
<dbReference type="Pfam" id="PF12998">
    <property type="entry name" value="ING"/>
    <property type="match status" value="1"/>
</dbReference>
<evidence type="ECO:0000313" key="14">
    <source>
        <dbReference type="Proteomes" id="UP001286456"/>
    </source>
</evidence>
<dbReference type="GO" id="GO:0006355">
    <property type="term" value="P:regulation of DNA-templated transcription"/>
    <property type="evidence" value="ECO:0007669"/>
    <property type="project" value="TreeGrafter"/>
</dbReference>
<sequence>MKTAKAPASDGPSGSNRRAQPVRQTRINPPRISSVNRASSFPSGPVQDQPIEIFPAVTHFADAITALPKELVRHFTLLKEVDAKIFGPEAALFQLIEAALNTPTPEANDASGSVPPASAPMSAQNSSAGLTFNANRPGVPSSSDSVVFDPSNMPRRQLFRQAALKITEMLVSLEEKNHVISTARDALQKQLGRIEEIWPHLESEFSEEAKWGSTTHWAYVENRPSKANDKQAERSRRDGAAALSAAAQQLAEEAAARSSDRKQALAAKKNSKAQPAEAEADAKPQESARKPPGGSKSRKPAAEAATPVGLGISPAPASGPAPSKRRKVDPAAKATGGAPMERAMSSVFGNSAAKPKTTSPRETPVPETTGKKRKALPTSSGQAKKSRTNLGSPSVASSPVIGTFPDIVKTARASPVPPPTVPRPASSRARQNSTQSNGDLARQRPASAASNKPNGAVPLPATPELGPQQTNGAKSNAETTAATTAAAAAKTQKEPAPPTAVPAAPEPVKPAEPEVPPPPPADPAPNGGSTVSSSSTSTIKKEVPAKAPAPPAVVEEREHPPQPPPPPPPLQAQPQVQAPAPAPDKPKSHSATPILPPTPLMTVTTTKSGRASKPSTPALATFAEAASRSRPTRNAEGNGNTSNTATTTTSTKRSHKKGASISAAAAALATAAQQQHQQQQQQTVSPTDGASSSNSGGGGGGVKKEKPAQSQQGQGGQQRGQQNNQNQSQHDDDDDVDVDEQRYCLCNGVSYGEMVACDGDGCPREWFHLECVGLKVAPKGNGESFFFFFFSSLFLSFYCLVRFYFTVCFRFAFWKARFADGYVCVITAKWYCEECKKRLQRR</sequence>
<feature type="compositionally biased region" description="Basic and acidic residues" evidence="9">
    <location>
        <begin position="280"/>
        <end position="289"/>
    </location>
</feature>
<feature type="site" description="Histone H3K4me3 binding" evidence="8">
    <location>
        <position position="758"/>
    </location>
</feature>
<evidence type="ECO:0000256" key="1">
    <source>
        <dbReference type="ARBA" id="ARBA00004123"/>
    </source>
</evidence>
<keyword evidence="4" id="KW-0863">Zinc-finger</keyword>
<dbReference type="PANTHER" id="PTHR10333">
    <property type="entry name" value="INHIBITOR OF GROWTH PROTEIN"/>
    <property type="match status" value="1"/>
</dbReference>
<feature type="compositionally biased region" description="Pro residues" evidence="9">
    <location>
        <begin position="561"/>
        <end position="571"/>
    </location>
</feature>
<feature type="region of interest" description="Disordered" evidence="9">
    <location>
        <begin position="1"/>
        <end position="46"/>
    </location>
</feature>
<dbReference type="CDD" id="cd15505">
    <property type="entry name" value="PHD_ING"/>
    <property type="match status" value="1"/>
</dbReference>
<feature type="compositionally biased region" description="Basic and acidic residues" evidence="9">
    <location>
        <begin position="223"/>
        <end position="239"/>
    </location>
</feature>
<dbReference type="GO" id="GO:0070210">
    <property type="term" value="C:Rpd3L-Expanded complex"/>
    <property type="evidence" value="ECO:0007669"/>
    <property type="project" value="TreeGrafter"/>
</dbReference>
<dbReference type="InterPro" id="IPR011011">
    <property type="entry name" value="Znf_FYVE_PHD"/>
</dbReference>
<keyword evidence="5" id="KW-0862">Zinc</keyword>
<dbReference type="GO" id="GO:0006325">
    <property type="term" value="P:chromatin organization"/>
    <property type="evidence" value="ECO:0007669"/>
    <property type="project" value="UniProtKB-KW"/>
</dbReference>
<feature type="site" description="Histone H3K4me3 binding" evidence="8">
    <location>
        <position position="766"/>
    </location>
</feature>
<feature type="site" description="Histone H3K4me3 binding" evidence="8">
    <location>
        <position position="743"/>
    </location>
</feature>
<feature type="compositionally biased region" description="Low complexity" evidence="9">
    <location>
        <begin position="313"/>
        <end position="322"/>
    </location>
</feature>
<dbReference type="PANTHER" id="PTHR10333:SF42">
    <property type="entry name" value="INHIBITOR OF GROWTH PROTEIN 5"/>
    <property type="match status" value="1"/>
</dbReference>
<evidence type="ECO:0000256" key="3">
    <source>
        <dbReference type="ARBA" id="ARBA00022723"/>
    </source>
</evidence>
<evidence type="ECO:0000256" key="10">
    <source>
        <dbReference type="SAM" id="Phobius"/>
    </source>
</evidence>
<keyword evidence="6" id="KW-0156">Chromatin regulator</keyword>
<dbReference type="GO" id="GO:0033698">
    <property type="term" value="C:Rpd3L complex"/>
    <property type="evidence" value="ECO:0007669"/>
    <property type="project" value="TreeGrafter"/>
</dbReference>
<evidence type="ECO:0000256" key="6">
    <source>
        <dbReference type="ARBA" id="ARBA00022853"/>
    </source>
</evidence>
<reference evidence="13" key="2">
    <citation type="submission" date="2023-06" db="EMBL/GenBank/DDBJ databases">
        <authorList>
            <consortium name="Lawrence Berkeley National Laboratory"/>
            <person name="Haridas S."/>
            <person name="Hensen N."/>
            <person name="Bonometti L."/>
            <person name="Westerberg I."/>
            <person name="Brannstrom I.O."/>
            <person name="Guillou S."/>
            <person name="Cros-Aarteil S."/>
            <person name="Calhoun S."/>
            <person name="Kuo A."/>
            <person name="Mondo S."/>
            <person name="Pangilinan J."/>
            <person name="Riley R."/>
            <person name="Labutti K."/>
            <person name="Andreopoulos B."/>
            <person name="Lipzen A."/>
            <person name="Chen C."/>
            <person name="Yanf M."/>
            <person name="Daum C."/>
            <person name="Ng V."/>
            <person name="Clum A."/>
            <person name="Steindorff A."/>
            <person name="Ohm R."/>
            <person name="Martin F."/>
            <person name="Silar P."/>
            <person name="Natvig D."/>
            <person name="Lalanne C."/>
            <person name="Gautier V."/>
            <person name="Ament-Velasquez S.L."/>
            <person name="Kruys A."/>
            <person name="Hutchinson M.I."/>
            <person name="Powell A.J."/>
            <person name="Barry K."/>
            <person name="Miller A.N."/>
            <person name="Grigoriev I.V."/>
            <person name="Debuchy R."/>
            <person name="Gladieux P."/>
            <person name="Thoren M.H."/>
            <person name="Johannesson H."/>
        </authorList>
    </citation>
    <scope>NUCLEOTIDE SEQUENCE</scope>
    <source>
        <strain evidence="13">SMH4131-1</strain>
    </source>
</reference>
<dbReference type="AlphaFoldDB" id="A0AAE0I905"/>
<evidence type="ECO:0000259" key="11">
    <source>
        <dbReference type="SMART" id="SM00249"/>
    </source>
</evidence>
<dbReference type="InterPro" id="IPR001965">
    <property type="entry name" value="Znf_PHD"/>
</dbReference>
<dbReference type="GO" id="GO:0008270">
    <property type="term" value="F:zinc ion binding"/>
    <property type="evidence" value="ECO:0007669"/>
    <property type="project" value="UniProtKB-KW"/>
</dbReference>
<accession>A0AAE0I905</accession>
<gene>
    <name evidence="13" type="ORF">B0T19DRAFT_247694</name>
</gene>
<feature type="transmembrane region" description="Helical" evidence="10">
    <location>
        <begin position="785"/>
        <end position="805"/>
    </location>
</feature>
<feature type="compositionally biased region" description="Low complexity" evidence="9">
    <location>
        <begin position="477"/>
        <end position="490"/>
    </location>
</feature>
<evidence type="ECO:0000256" key="9">
    <source>
        <dbReference type="SAM" id="MobiDB-lite"/>
    </source>
</evidence>
<comment type="similarity">
    <text evidence="2">Belongs to the ING family.</text>
</comment>
<name>A0AAE0I905_9PEZI</name>
<feature type="compositionally biased region" description="Low complexity" evidence="9">
    <location>
        <begin position="634"/>
        <end position="651"/>
    </location>
</feature>
<dbReference type="SMART" id="SM01408">
    <property type="entry name" value="ING"/>
    <property type="match status" value="1"/>
</dbReference>
<evidence type="ECO:0000256" key="2">
    <source>
        <dbReference type="ARBA" id="ARBA00010210"/>
    </source>
</evidence>
<keyword evidence="14" id="KW-1185">Reference proteome</keyword>
<keyword evidence="10" id="KW-0472">Membrane</keyword>
<reference evidence="13" key="1">
    <citation type="journal article" date="2023" name="Mol. Phylogenet. Evol.">
        <title>Genome-scale phylogeny and comparative genomics of the fungal order Sordariales.</title>
        <authorList>
            <person name="Hensen N."/>
            <person name="Bonometti L."/>
            <person name="Westerberg I."/>
            <person name="Brannstrom I.O."/>
            <person name="Guillou S."/>
            <person name="Cros-Aarteil S."/>
            <person name="Calhoun S."/>
            <person name="Haridas S."/>
            <person name="Kuo A."/>
            <person name="Mondo S."/>
            <person name="Pangilinan J."/>
            <person name="Riley R."/>
            <person name="LaButti K."/>
            <person name="Andreopoulos B."/>
            <person name="Lipzen A."/>
            <person name="Chen C."/>
            <person name="Yan M."/>
            <person name="Daum C."/>
            <person name="Ng V."/>
            <person name="Clum A."/>
            <person name="Steindorff A."/>
            <person name="Ohm R.A."/>
            <person name="Martin F."/>
            <person name="Silar P."/>
            <person name="Natvig D.O."/>
            <person name="Lalanne C."/>
            <person name="Gautier V."/>
            <person name="Ament-Velasquez S.L."/>
            <person name="Kruys A."/>
            <person name="Hutchinson M.I."/>
            <person name="Powell A.J."/>
            <person name="Barry K."/>
            <person name="Miller A.N."/>
            <person name="Grigoriev I.V."/>
            <person name="Debuchy R."/>
            <person name="Gladieux P."/>
            <person name="Hiltunen Thoren M."/>
            <person name="Johannesson H."/>
        </authorList>
    </citation>
    <scope>NUCLEOTIDE SEQUENCE</scope>
    <source>
        <strain evidence="13">SMH4131-1</strain>
    </source>
</reference>
<feature type="domain" description="Zinc finger PHD-type" evidence="11">
    <location>
        <begin position="743"/>
        <end position="836"/>
    </location>
</feature>
<feature type="compositionally biased region" description="Pro residues" evidence="9">
    <location>
        <begin position="495"/>
        <end position="523"/>
    </location>
</feature>
<dbReference type="InterPro" id="IPR024610">
    <property type="entry name" value="ING_N_histone-binding"/>
</dbReference>
<protein>
    <recommendedName>
        <fullName evidence="15">Inhibitor of growth protein N-terminal histone-binding domain-containing protein</fullName>
    </recommendedName>
</protein>
<comment type="subcellular location">
    <subcellularLocation>
        <location evidence="1">Nucleus</location>
    </subcellularLocation>
</comment>
<dbReference type="SMART" id="SM00249">
    <property type="entry name" value="PHD"/>
    <property type="match status" value="1"/>
</dbReference>
<keyword evidence="10" id="KW-1133">Transmembrane helix</keyword>
<feature type="region of interest" description="Disordered" evidence="9">
    <location>
        <begin position="104"/>
        <end position="125"/>
    </location>
</feature>
<feature type="domain" description="Inhibitor of growth protein N-terminal histone-binding" evidence="12">
    <location>
        <begin position="56"/>
        <end position="201"/>
    </location>
</feature>
<comment type="caution">
    <text evidence="13">The sequence shown here is derived from an EMBL/GenBank/DDBJ whole genome shotgun (WGS) entry which is preliminary data.</text>
</comment>
<feature type="region of interest" description="Disordered" evidence="9">
    <location>
        <begin position="222"/>
        <end position="735"/>
    </location>
</feature>
<feature type="compositionally biased region" description="Basic and acidic residues" evidence="9">
    <location>
        <begin position="254"/>
        <end position="263"/>
    </location>
</feature>
<feature type="compositionally biased region" description="Low complexity" evidence="9">
    <location>
        <begin position="240"/>
        <end position="253"/>
    </location>
</feature>
<keyword evidence="7" id="KW-0539">Nucleus</keyword>
<feature type="compositionally biased region" description="Polar residues" evidence="9">
    <location>
        <begin position="377"/>
        <end position="397"/>
    </location>
</feature>
<evidence type="ECO:0000256" key="4">
    <source>
        <dbReference type="ARBA" id="ARBA00022771"/>
    </source>
</evidence>
<feature type="compositionally biased region" description="Polar residues" evidence="9">
    <location>
        <begin position="12"/>
        <end position="42"/>
    </location>
</feature>
<feature type="compositionally biased region" description="Polar residues" evidence="9">
    <location>
        <begin position="467"/>
        <end position="476"/>
    </location>
</feature>
<feature type="compositionally biased region" description="Low complexity" evidence="9">
    <location>
        <begin position="529"/>
        <end position="538"/>
    </location>
</feature>
<dbReference type="Gene3D" id="3.30.40.10">
    <property type="entry name" value="Zinc/RING finger domain, C3HC4 (zinc finger)"/>
    <property type="match status" value="1"/>
</dbReference>
<feature type="compositionally biased region" description="Low complexity" evidence="9">
    <location>
        <begin position="719"/>
        <end position="728"/>
    </location>
</feature>
<dbReference type="InterPro" id="IPR013083">
    <property type="entry name" value="Znf_RING/FYVE/PHD"/>
</dbReference>
<dbReference type="InterPro" id="IPR028651">
    <property type="entry name" value="ING_fam"/>
</dbReference>
<feature type="site" description="Histone H3K4me3 binding" evidence="8">
    <location>
        <position position="754"/>
    </location>
</feature>
<proteinExistence type="inferred from homology"/>
<evidence type="ECO:0000313" key="13">
    <source>
        <dbReference type="EMBL" id="KAK3320767.1"/>
    </source>
</evidence>
<evidence type="ECO:0000259" key="12">
    <source>
        <dbReference type="SMART" id="SM01408"/>
    </source>
</evidence>
<organism evidence="13 14">
    <name type="scientific">Cercophora scortea</name>
    <dbReference type="NCBI Taxonomy" id="314031"/>
    <lineage>
        <taxon>Eukaryota</taxon>
        <taxon>Fungi</taxon>
        <taxon>Dikarya</taxon>
        <taxon>Ascomycota</taxon>
        <taxon>Pezizomycotina</taxon>
        <taxon>Sordariomycetes</taxon>
        <taxon>Sordariomycetidae</taxon>
        <taxon>Sordariales</taxon>
        <taxon>Lasiosphaeriaceae</taxon>
        <taxon>Cercophora</taxon>
    </lineage>
</organism>
<evidence type="ECO:0000256" key="7">
    <source>
        <dbReference type="ARBA" id="ARBA00023242"/>
    </source>
</evidence>
<evidence type="ECO:0000256" key="5">
    <source>
        <dbReference type="ARBA" id="ARBA00022833"/>
    </source>
</evidence>
<keyword evidence="10" id="KW-0812">Transmembrane</keyword>
<dbReference type="Proteomes" id="UP001286456">
    <property type="component" value="Unassembled WGS sequence"/>
</dbReference>
<dbReference type="SUPFAM" id="SSF57903">
    <property type="entry name" value="FYVE/PHD zinc finger"/>
    <property type="match status" value="1"/>
</dbReference>